<evidence type="ECO:0000256" key="14">
    <source>
        <dbReference type="SAM" id="Coils"/>
    </source>
</evidence>
<dbReference type="SMART" id="SM00388">
    <property type="entry name" value="HisKA"/>
    <property type="match status" value="1"/>
</dbReference>
<dbReference type="InterPro" id="IPR036890">
    <property type="entry name" value="HATPase_C_sf"/>
</dbReference>
<keyword evidence="9" id="KW-0418">Kinase</keyword>
<evidence type="ECO:0000259" key="17">
    <source>
        <dbReference type="PROSITE" id="PS50885"/>
    </source>
</evidence>
<dbReference type="InterPro" id="IPR003661">
    <property type="entry name" value="HisK_dim/P_dom"/>
</dbReference>
<dbReference type="Gene3D" id="3.30.565.10">
    <property type="entry name" value="Histidine kinase-like ATPase, C-terminal domain"/>
    <property type="match status" value="1"/>
</dbReference>
<gene>
    <name evidence="18" type="ORF">Ami3637_09710</name>
</gene>
<dbReference type="EC" id="2.7.13.3" evidence="3"/>
<dbReference type="GO" id="GO:0005524">
    <property type="term" value="F:ATP binding"/>
    <property type="evidence" value="ECO:0007669"/>
    <property type="project" value="UniProtKB-KW"/>
</dbReference>
<keyword evidence="6" id="KW-0808">Transferase</keyword>
<dbReference type="PROSITE" id="PS50109">
    <property type="entry name" value="HIS_KIN"/>
    <property type="match status" value="1"/>
</dbReference>
<dbReference type="Gene3D" id="1.10.287.130">
    <property type="match status" value="1"/>
</dbReference>
<evidence type="ECO:0000313" key="19">
    <source>
        <dbReference type="Proteomes" id="UP000463883"/>
    </source>
</evidence>
<keyword evidence="8" id="KW-0547">Nucleotide-binding</keyword>
<dbReference type="InterPro" id="IPR003660">
    <property type="entry name" value="HAMP_dom"/>
</dbReference>
<evidence type="ECO:0000256" key="2">
    <source>
        <dbReference type="ARBA" id="ARBA00004651"/>
    </source>
</evidence>
<evidence type="ECO:0000256" key="9">
    <source>
        <dbReference type="ARBA" id="ARBA00022777"/>
    </source>
</evidence>
<evidence type="ECO:0000256" key="3">
    <source>
        <dbReference type="ARBA" id="ARBA00012438"/>
    </source>
</evidence>
<evidence type="ECO:0000256" key="1">
    <source>
        <dbReference type="ARBA" id="ARBA00000085"/>
    </source>
</evidence>
<keyword evidence="13 15" id="KW-0472">Membrane</keyword>
<dbReference type="InterPro" id="IPR005467">
    <property type="entry name" value="His_kinase_dom"/>
</dbReference>
<dbReference type="PROSITE" id="PS50885">
    <property type="entry name" value="HAMP"/>
    <property type="match status" value="1"/>
</dbReference>
<dbReference type="SUPFAM" id="SSF158472">
    <property type="entry name" value="HAMP domain-like"/>
    <property type="match status" value="1"/>
</dbReference>
<dbReference type="GO" id="GO:0000155">
    <property type="term" value="F:phosphorelay sensor kinase activity"/>
    <property type="evidence" value="ECO:0007669"/>
    <property type="project" value="InterPro"/>
</dbReference>
<keyword evidence="7 15" id="KW-0812">Transmembrane</keyword>
<feature type="transmembrane region" description="Helical" evidence="15">
    <location>
        <begin position="7"/>
        <end position="27"/>
    </location>
</feature>
<evidence type="ECO:0000313" key="18">
    <source>
        <dbReference type="EMBL" id="QHI72637.1"/>
    </source>
</evidence>
<dbReference type="CDD" id="cd00082">
    <property type="entry name" value="HisKA"/>
    <property type="match status" value="1"/>
</dbReference>
<dbReference type="GO" id="GO:0005886">
    <property type="term" value="C:plasma membrane"/>
    <property type="evidence" value="ECO:0007669"/>
    <property type="project" value="UniProtKB-SubCell"/>
</dbReference>
<dbReference type="CDD" id="cd06225">
    <property type="entry name" value="HAMP"/>
    <property type="match status" value="1"/>
</dbReference>
<evidence type="ECO:0000256" key="4">
    <source>
        <dbReference type="ARBA" id="ARBA00022475"/>
    </source>
</evidence>
<feature type="coiled-coil region" evidence="14">
    <location>
        <begin position="235"/>
        <end position="262"/>
    </location>
</feature>
<evidence type="ECO:0000256" key="15">
    <source>
        <dbReference type="SAM" id="Phobius"/>
    </source>
</evidence>
<dbReference type="InterPro" id="IPR036097">
    <property type="entry name" value="HisK_dim/P_sf"/>
</dbReference>
<dbReference type="Proteomes" id="UP000463883">
    <property type="component" value="Chromosome"/>
</dbReference>
<evidence type="ECO:0000256" key="8">
    <source>
        <dbReference type="ARBA" id="ARBA00022741"/>
    </source>
</evidence>
<dbReference type="Pfam" id="PF02518">
    <property type="entry name" value="HATPase_c"/>
    <property type="match status" value="1"/>
</dbReference>
<dbReference type="CDD" id="cd00075">
    <property type="entry name" value="HATPase"/>
    <property type="match status" value="1"/>
</dbReference>
<comment type="subcellular location">
    <subcellularLocation>
        <location evidence="2">Cell membrane</location>
        <topology evidence="2">Multi-pass membrane protein</topology>
    </subcellularLocation>
</comment>
<keyword evidence="19" id="KW-1185">Reference proteome</keyword>
<feature type="domain" description="Histidine kinase" evidence="16">
    <location>
        <begin position="265"/>
        <end position="478"/>
    </location>
</feature>
<evidence type="ECO:0000256" key="7">
    <source>
        <dbReference type="ARBA" id="ARBA00022692"/>
    </source>
</evidence>
<dbReference type="SMART" id="SM00304">
    <property type="entry name" value="HAMP"/>
    <property type="match status" value="1"/>
</dbReference>
<sequence>MKFYWKIYFCTMFITITCFSVGGYQLVHSNFNSAMQHEVNVSNEFGDIVYYSLINELKNYNQGRTSFTELHDGEDLYYGEIFEIAKSMNINNMNQKISFCLIKENKEVLFSSLTEEFDKNLISNLSQNTKGYMIKTKGNETYIQTIRPAILLNRLCYIETVRNVSYIFQNQKMQYVLLMEIIIEMLIVVGVLMFFISKLLMQPIIRLTAAAKQIAAGDFSKTVEIKGEDEFSVLSENFNFMSQQLDEKIKQLKEEAEKQELFAAAFSHELKTPLTSIIGYSDMLRSKQMDKERTLLCANYIFEEGKRLEMLSMRLLDLVVLRKQEINYRKTSTAEFFGGIFSIMSPVLKESNILLIKKIEPATVYIEPELMKTVIINLIDNARKAISQNGEIVVWGEMKNDNYMITIRDNGNGMEEAEIKKITQAFYMVDKSRSRKEGSVGLGLAICEEILRLHNTEIHFSSRISVGTCVTFTLKGEPYNEKNK</sequence>
<dbReference type="InterPro" id="IPR050398">
    <property type="entry name" value="HssS/ArlS-like"/>
</dbReference>
<dbReference type="SUPFAM" id="SSF55874">
    <property type="entry name" value="ATPase domain of HSP90 chaperone/DNA topoisomerase II/histidine kinase"/>
    <property type="match status" value="1"/>
</dbReference>
<comment type="catalytic activity">
    <reaction evidence="1">
        <text>ATP + protein L-histidine = ADP + protein N-phospho-L-histidine.</text>
        <dbReference type="EC" id="2.7.13.3"/>
    </reaction>
</comment>
<organism evidence="18 19">
    <name type="scientific">Aminipila terrae</name>
    <dbReference type="NCBI Taxonomy" id="2697030"/>
    <lineage>
        <taxon>Bacteria</taxon>
        <taxon>Bacillati</taxon>
        <taxon>Bacillota</taxon>
        <taxon>Clostridia</taxon>
        <taxon>Peptostreptococcales</taxon>
        <taxon>Anaerovoracaceae</taxon>
        <taxon>Aminipila</taxon>
    </lineage>
</organism>
<keyword evidence="11 15" id="KW-1133">Transmembrane helix</keyword>
<name>A0A6P1MFF2_9FIRM</name>
<proteinExistence type="predicted"/>
<dbReference type="KEGG" id="amic:Ami3637_09710"/>
<protein>
    <recommendedName>
        <fullName evidence="3">histidine kinase</fullName>
        <ecNumber evidence="3">2.7.13.3</ecNumber>
    </recommendedName>
</protein>
<dbReference type="InterPro" id="IPR004358">
    <property type="entry name" value="Sig_transdc_His_kin-like_C"/>
</dbReference>
<keyword evidence="10" id="KW-0067">ATP-binding</keyword>
<evidence type="ECO:0000256" key="10">
    <source>
        <dbReference type="ARBA" id="ARBA00022840"/>
    </source>
</evidence>
<dbReference type="PRINTS" id="PR00344">
    <property type="entry name" value="BCTRLSENSOR"/>
</dbReference>
<dbReference type="Pfam" id="PF00512">
    <property type="entry name" value="HisKA"/>
    <property type="match status" value="1"/>
</dbReference>
<accession>A0A6P1MFF2</accession>
<dbReference type="PANTHER" id="PTHR45528">
    <property type="entry name" value="SENSOR HISTIDINE KINASE CPXA"/>
    <property type="match status" value="1"/>
</dbReference>
<evidence type="ECO:0000259" key="16">
    <source>
        <dbReference type="PROSITE" id="PS50109"/>
    </source>
</evidence>
<evidence type="ECO:0000256" key="5">
    <source>
        <dbReference type="ARBA" id="ARBA00022553"/>
    </source>
</evidence>
<dbReference type="Gene3D" id="6.10.340.10">
    <property type="match status" value="1"/>
</dbReference>
<dbReference type="EMBL" id="CP047591">
    <property type="protein sequence ID" value="QHI72637.1"/>
    <property type="molecule type" value="Genomic_DNA"/>
</dbReference>
<dbReference type="SMART" id="SM00387">
    <property type="entry name" value="HATPase_c"/>
    <property type="match status" value="1"/>
</dbReference>
<keyword evidence="12" id="KW-0902">Two-component regulatory system</keyword>
<dbReference type="RefSeq" id="WP_162362405.1">
    <property type="nucleotide sequence ID" value="NZ_CP047591.1"/>
</dbReference>
<dbReference type="PANTHER" id="PTHR45528:SF1">
    <property type="entry name" value="SENSOR HISTIDINE KINASE CPXA"/>
    <property type="match status" value="1"/>
</dbReference>
<feature type="transmembrane region" description="Helical" evidence="15">
    <location>
        <begin position="175"/>
        <end position="196"/>
    </location>
</feature>
<feature type="domain" description="HAMP" evidence="17">
    <location>
        <begin position="198"/>
        <end position="250"/>
    </location>
</feature>
<evidence type="ECO:0000256" key="13">
    <source>
        <dbReference type="ARBA" id="ARBA00023136"/>
    </source>
</evidence>
<evidence type="ECO:0000256" key="6">
    <source>
        <dbReference type="ARBA" id="ARBA00022679"/>
    </source>
</evidence>
<keyword evidence="5" id="KW-0597">Phosphoprotein</keyword>
<dbReference type="Pfam" id="PF00672">
    <property type="entry name" value="HAMP"/>
    <property type="match status" value="1"/>
</dbReference>
<dbReference type="AlphaFoldDB" id="A0A6P1MFF2"/>
<keyword evidence="14" id="KW-0175">Coiled coil</keyword>
<reference evidence="18 19" key="1">
    <citation type="submission" date="2020-01" db="EMBL/GenBank/DDBJ databases">
        <title>Genomic analysis of Aminipila sp. CBA3637.</title>
        <authorList>
            <person name="Kim Y.B."/>
            <person name="Roh S.W."/>
        </authorList>
    </citation>
    <scope>NUCLEOTIDE SEQUENCE [LARGE SCALE GENOMIC DNA]</scope>
    <source>
        <strain evidence="18 19">CBA3637</strain>
    </source>
</reference>
<keyword evidence="4" id="KW-1003">Cell membrane</keyword>
<dbReference type="SUPFAM" id="SSF47384">
    <property type="entry name" value="Homodimeric domain of signal transducing histidine kinase"/>
    <property type="match status" value="1"/>
</dbReference>
<dbReference type="InterPro" id="IPR003594">
    <property type="entry name" value="HATPase_dom"/>
</dbReference>
<evidence type="ECO:0000256" key="11">
    <source>
        <dbReference type="ARBA" id="ARBA00022989"/>
    </source>
</evidence>
<evidence type="ECO:0000256" key="12">
    <source>
        <dbReference type="ARBA" id="ARBA00023012"/>
    </source>
</evidence>